<name>A0A7K1UI55_9MICC</name>
<keyword evidence="1" id="KW-0479">Metal-binding</keyword>
<comment type="caution">
    <text evidence="6">The sequence shown here is derived from an EMBL/GenBank/DDBJ whole genome shotgun (WGS) entry which is preliminary data.</text>
</comment>
<evidence type="ECO:0000256" key="3">
    <source>
        <dbReference type="SAM" id="MobiDB-lite"/>
    </source>
</evidence>
<evidence type="ECO:0000313" key="7">
    <source>
        <dbReference type="Proteomes" id="UP000460157"/>
    </source>
</evidence>
<evidence type="ECO:0000256" key="1">
    <source>
        <dbReference type="ARBA" id="ARBA00022723"/>
    </source>
</evidence>
<dbReference type="EMBL" id="WRPM01000046">
    <property type="protein sequence ID" value="MVT26064.1"/>
    <property type="molecule type" value="Genomic_DNA"/>
</dbReference>
<evidence type="ECO:0000259" key="5">
    <source>
        <dbReference type="PROSITE" id="PS51677"/>
    </source>
</evidence>
<keyword evidence="7" id="KW-1185">Reference proteome</keyword>
<dbReference type="PANTHER" id="PTHR10587">
    <property type="entry name" value="GLYCOSYL TRANSFERASE-RELATED"/>
    <property type="match status" value="1"/>
</dbReference>
<feature type="domain" description="NodB homology" evidence="5">
    <location>
        <begin position="113"/>
        <end position="286"/>
    </location>
</feature>
<dbReference type="PANTHER" id="PTHR10587:SF133">
    <property type="entry name" value="CHITIN DEACETYLASE 1-RELATED"/>
    <property type="match status" value="1"/>
</dbReference>
<organism evidence="6 7">
    <name type="scientific">Nesterenkonia alkaliphila</name>
    <dbReference type="NCBI Taxonomy" id="1463631"/>
    <lineage>
        <taxon>Bacteria</taxon>
        <taxon>Bacillati</taxon>
        <taxon>Actinomycetota</taxon>
        <taxon>Actinomycetes</taxon>
        <taxon>Micrococcales</taxon>
        <taxon>Micrococcaceae</taxon>
        <taxon>Nesterenkonia</taxon>
    </lineage>
</organism>
<protein>
    <submittedName>
        <fullName evidence="6">Polysaccharide deacetylase family protein</fullName>
    </submittedName>
</protein>
<dbReference type="GO" id="GO:0016020">
    <property type="term" value="C:membrane"/>
    <property type="evidence" value="ECO:0007669"/>
    <property type="project" value="TreeGrafter"/>
</dbReference>
<dbReference type="GO" id="GO:0005975">
    <property type="term" value="P:carbohydrate metabolic process"/>
    <property type="evidence" value="ECO:0007669"/>
    <property type="project" value="InterPro"/>
</dbReference>
<gene>
    <name evidence="6" type="ORF">GNZ21_06790</name>
</gene>
<keyword evidence="2" id="KW-0378">Hydrolase</keyword>
<dbReference type="InterPro" id="IPR011330">
    <property type="entry name" value="Glyco_hydro/deAcase_b/a-brl"/>
</dbReference>
<evidence type="ECO:0000313" key="6">
    <source>
        <dbReference type="EMBL" id="MVT26064.1"/>
    </source>
</evidence>
<dbReference type="Proteomes" id="UP000460157">
    <property type="component" value="Unassembled WGS sequence"/>
</dbReference>
<dbReference type="CDD" id="cd10917">
    <property type="entry name" value="CE4_NodB_like_6s_7s"/>
    <property type="match status" value="1"/>
</dbReference>
<dbReference type="GO" id="GO:0016810">
    <property type="term" value="F:hydrolase activity, acting on carbon-nitrogen (but not peptide) bonds"/>
    <property type="evidence" value="ECO:0007669"/>
    <property type="project" value="InterPro"/>
</dbReference>
<dbReference type="InterPro" id="IPR002509">
    <property type="entry name" value="NODB_dom"/>
</dbReference>
<dbReference type="Gene3D" id="3.20.20.370">
    <property type="entry name" value="Glycoside hydrolase/deacetylase"/>
    <property type="match status" value="1"/>
</dbReference>
<dbReference type="Pfam" id="PF01522">
    <property type="entry name" value="Polysacc_deac_1"/>
    <property type="match status" value="1"/>
</dbReference>
<feature type="region of interest" description="Disordered" evidence="3">
    <location>
        <begin position="73"/>
        <end position="98"/>
    </location>
</feature>
<keyword evidence="4" id="KW-0732">Signal</keyword>
<feature type="signal peptide" evidence="4">
    <location>
        <begin position="1"/>
        <end position="28"/>
    </location>
</feature>
<accession>A0A7K1UI55</accession>
<sequence>MTVRPLPLLLRAACTALAAMLLLLGAAAAPIPGTAKLVHTASTHIWQEAVNDRTQYLRSSIAAYPWAEQTAQLRQQKDYDDAEESAVPEISDPPRTPRLVRNPAGPVDCTQVPCVALTFDDGPVPNTRQVLTALSEVDARASFFMTGQMAATYPEIAAEVAAAGHEVGNHGWSHTDFTDLSDAQLRSELDRTAEAIEQAAGIRPRMARPPYGALDSRVRAASGLPMIKWGTDSRDWQHKSAAETHQRVLENVSPGDIVLLHDLEASTAEAVPLILRDLLAEGYHLVTVSEILGQPGQPGEVYHSGQKP</sequence>
<dbReference type="RefSeq" id="WP_157322646.1">
    <property type="nucleotide sequence ID" value="NZ_BMFX01000008.1"/>
</dbReference>
<evidence type="ECO:0000256" key="2">
    <source>
        <dbReference type="ARBA" id="ARBA00022801"/>
    </source>
</evidence>
<dbReference type="SUPFAM" id="SSF88713">
    <property type="entry name" value="Glycoside hydrolase/deacetylase"/>
    <property type="match status" value="1"/>
</dbReference>
<dbReference type="OrthoDB" id="9763050at2"/>
<dbReference type="GO" id="GO:0046872">
    <property type="term" value="F:metal ion binding"/>
    <property type="evidence" value="ECO:0007669"/>
    <property type="project" value="UniProtKB-KW"/>
</dbReference>
<dbReference type="InterPro" id="IPR050248">
    <property type="entry name" value="Polysacc_deacetylase_ArnD"/>
</dbReference>
<dbReference type="AlphaFoldDB" id="A0A7K1UI55"/>
<feature type="chain" id="PRO_5029502187" evidence="4">
    <location>
        <begin position="29"/>
        <end position="308"/>
    </location>
</feature>
<reference evidence="6 7" key="1">
    <citation type="submission" date="2019-12" db="EMBL/GenBank/DDBJ databases">
        <title>Nesterenkonia muleiensis sp. nov., a novel actinobacterium isolated from sap of Populus euphratica.</title>
        <authorList>
            <person name="Wang R."/>
        </authorList>
    </citation>
    <scope>NUCLEOTIDE SEQUENCE [LARGE SCALE GENOMIC DNA]</scope>
    <source>
        <strain evidence="6 7">F10</strain>
    </source>
</reference>
<proteinExistence type="predicted"/>
<evidence type="ECO:0000256" key="4">
    <source>
        <dbReference type="SAM" id="SignalP"/>
    </source>
</evidence>
<dbReference type="PROSITE" id="PS51677">
    <property type="entry name" value="NODB"/>
    <property type="match status" value="1"/>
</dbReference>